<organism evidence="1 2">
    <name type="scientific">Heyndrickxia oleronia</name>
    <dbReference type="NCBI Taxonomy" id="38875"/>
    <lineage>
        <taxon>Bacteria</taxon>
        <taxon>Bacillati</taxon>
        <taxon>Bacillota</taxon>
        <taxon>Bacilli</taxon>
        <taxon>Bacillales</taxon>
        <taxon>Bacillaceae</taxon>
        <taxon>Heyndrickxia</taxon>
    </lineage>
</organism>
<reference evidence="1 2" key="1">
    <citation type="submission" date="2017-01" db="EMBL/GenBank/DDBJ databases">
        <title>Draft genome sequence of Bacillus oleronius.</title>
        <authorList>
            <person name="Allam M."/>
        </authorList>
    </citation>
    <scope>NUCLEOTIDE SEQUENCE [LARGE SCALE GENOMIC DNA]</scope>
    <source>
        <strain evidence="1 2">DSM 9356</strain>
    </source>
</reference>
<accession>A0A8E2IBN2</accession>
<dbReference type="AlphaFoldDB" id="A0A8E2IBN2"/>
<evidence type="ECO:0000313" key="1">
    <source>
        <dbReference type="EMBL" id="OOP69558.1"/>
    </source>
</evidence>
<evidence type="ECO:0000313" key="2">
    <source>
        <dbReference type="Proteomes" id="UP000189761"/>
    </source>
</evidence>
<protein>
    <submittedName>
        <fullName evidence="1">Uncharacterized protein</fullName>
    </submittedName>
</protein>
<dbReference type="Pfam" id="PF05135">
    <property type="entry name" value="Phage_connect_1"/>
    <property type="match status" value="1"/>
</dbReference>
<sequence length="115" mass="13520">MKTIDIVKEKLPDPKPNDGVLNIYIDEVGQAIMNYCNRRDIPTELRYVHANMVIDLMNSENRRNESEENNAVSSIKEGDVQVNFGTVQLEYREKATEALLFDYAKQLNRFRRLRW</sequence>
<dbReference type="Proteomes" id="UP000189761">
    <property type="component" value="Unassembled WGS sequence"/>
</dbReference>
<gene>
    <name evidence="1" type="ORF">BWZ43_04690</name>
</gene>
<proteinExistence type="predicted"/>
<keyword evidence="2" id="KW-1185">Reference proteome</keyword>
<dbReference type="EMBL" id="MTLA01000050">
    <property type="protein sequence ID" value="OOP69558.1"/>
    <property type="molecule type" value="Genomic_DNA"/>
</dbReference>
<comment type="caution">
    <text evidence="1">The sequence shown here is derived from an EMBL/GenBank/DDBJ whole genome shotgun (WGS) entry which is preliminary data.</text>
</comment>
<name>A0A8E2IBN2_9BACI</name>
<dbReference type="InterPro" id="IPR021146">
    <property type="entry name" value="Phage_gp6-like_head-tail"/>
</dbReference>